<sequence>MSIADCLFPPPVQNILRVVYATPDKSFMLKDLIERAGTGRGNGQRHVELLLAAGVLKEGPRQGRQRTISANTKFPLYPELQSICRKSFGLIEPIRDALRPFEEEIGEAFVFGSVARGADTHQSDIDLMVVGTAPMMEVMETLAKAEEVLGRPVHLNMYTPEEWADLRVHDPVVSHISTDSIVRILPNAETA</sequence>
<dbReference type="InterPro" id="IPR002934">
    <property type="entry name" value="Polymerase_NTP_transf_dom"/>
</dbReference>
<dbReference type="STRING" id="709839.TSA66_03615"/>
<organism evidence="2 3">
    <name type="scientific">Noviherbaspirillum autotrophicum</name>
    <dbReference type="NCBI Taxonomy" id="709839"/>
    <lineage>
        <taxon>Bacteria</taxon>
        <taxon>Pseudomonadati</taxon>
        <taxon>Pseudomonadota</taxon>
        <taxon>Betaproteobacteria</taxon>
        <taxon>Burkholderiales</taxon>
        <taxon>Oxalobacteraceae</taxon>
        <taxon>Noviherbaspirillum</taxon>
    </lineage>
</organism>
<dbReference type="OrthoDB" id="8223306at2"/>
<accession>A0A0C1Y959</accession>
<dbReference type="SUPFAM" id="SSF81301">
    <property type="entry name" value="Nucleotidyltransferase"/>
    <property type="match status" value="1"/>
</dbReference>
<dbReference type="InterPro" id="IPR043519">
    <property type="entry name" value="NT_sf"/>
</dbReference>
<evidence type="ECO:0000259" key="1">
    <source>
        <dbReference type="Pfam" id="PF01909"/>
    </source>
</evidence>
<keyword evidence="3" id="KW-1185">Reference proteome</keyword>
<dbReference type="Gene3D" id="3.30.460.10">
    <property type="entry name" value="Beta Polymerase, domain 2"/>
    <property type="match status" value="1"/>
</dbReference>
<proteinExistence type="predicted"/>
<dbReference type="Proteomes" id="UP000031572">
    <property type="component" value="Unassembled WGS sequence"/>
</dbReference>
<feature type="domain" description="Polymerase nucleotidyl transferase" evidence="1">
    <location>
        <begin position="95"/>
        <end position="163"/>
    </location>
</feature>
<name>A0A0C1Y959_9BURK</name>
<evidence type="ECO:0000313" key="2">
    <source>
        <dbReference type="EMBL" id="KIF83473.1"/>
    </source>
</evidence>
<dbReference type="EMBL" id="JWJG01000028">
    <property type="protein sequence ID" value="KIF83473.1"/>
    <property type="molecule type" value="Genomic_DNA"/>
</dbReference>
<dbReference type="CDD" id="cd05403">
    <property type="entry name" value="NT_KNTase_like"/>
    <property type="match status" value="1"/>
</dbReference>
<dbReference type="Pfam" id="PF01909">
    <property type="entry name" value="NTP_transf_2"/>
    <property type="match status" value="1"/>
</dbReference>
<evidence type="ECO:0000313" key="3">
    <source>
        <dbReference type="Proteomes" id="UP000031572"/>
    </source>
</evidence>
<dbReference type="AlphaFoldDB" id="A0A0C1Y959"/>
<dbReference type="RefSeq" id="WP_040042157.1">
    <property type="nucleotide sequence ID" value="NZ_JWJG01000028.1"/>
</dbReference>
<gene>
    <name evidence="2" type="ORF">TSA66_03615</name>
</gene>
<reference evidence="2 3" key="1">
    <citation type="submission" date="2014-12" db="EMBL/GenBank/DDBJ databases">
        <title>Denitrispirillum autotrophicum gen. nov., sp. nov., Denitrifying, Facultatively Autotrophic Bacteria Isolated from Rice Paddy Soil.</title>
        <authorList>
            <person name="Ishii S."/>
            <person name="Ashida N."/>
            <person name="Ohno H."/>
            <person name="Otsuka S."/>
            <person name="Yokota A."/>
            <person name="Senoo K."/>
        </authorList>
    </citation>
    <scope>NUCLEOTIDE SEQUENCE [LARGE SCALE GENOMIC DNA]</scope>
    <source>
        <strain evidence="2 3">TSA66</strain>
    </source>
</reference>
<comment type="caution">
    <text evidence="2">The sequence shown here is derived from an EMBL/GenBank/DDBJ whole genome shotgun (WGS) entry which is preliminary data.</text>
</comment>
<dbReference type="GO" id="GO:0016779">
    <property type="term" value="F:nucleotidyltransferase activity"/>
    <property type="evidence" value="ECO:0007669"/>
    <property type="project" value="InterPro"/>
</dbReference>
<protein>
    <submittedName>
        <fullName evidence="2">DNA polymerase III subunit beta</fullName>
    </submittedName>
</protein>